<dbReference type="InterPro" id="IPR009874">
    <property type="entry name" value="DUF1428"/>
</dbReference>
<dbReference type="EMBL" id="FRCK01000008">
    <property type="protein sequence ID" value="SHM39265.1"/>
    <property type="molecule type" value="Genomic_DNA"/>
</dbReference>
<protein>
    <submittedName>
        <fullName evidence="1">Uncharacterized conserved protein YbaA, DUF1428 family</fullName>
    </submittedName>
</protein>
<dbReference type="InterPro" id="IPR011008">
    <property type="entry name" value="Dimeric_a/b-barrel"/>
</dbReference>
<reference evidence="2" key="1">
    <citation type="submission" date="2016-11" db="EMBL/GenBank/DDBJ databases">
        <authorList>
            <person name="Varghese N."/>
            <person name="Submissions S."/>
        </authorList>
    </citation>
    <scope>NUCLEOTIDE SEQUENCE [LARGE SCALE GENOMIC DNA]</scope>
    <source>
        <strain evidence="2">DSM 6637</strain>
    </source>
</reference>
<dbReference type="OrthoDB" id="9792392at2"/>
<dbReference type="Pfam" id="PF07237">
    <property type="entry name" value="DUF1428"/>
    <property type="match status" value="2"/>
</dbReference>
<gene>
    <name evidence="1" type="ORF">SAMN05444389_10895</name>
</gene>
<dbReference type="Gene3D" id="3.30.70.100">
    <property type="match status" value="2"/>
</dbReference>
<proteinExistence type="predicted"/>
<dbReference type="Proteomes" id="UP000184444">
    <property type="component" value="Unassembled WGS sequence"/>
</dbReference>
<dbReference type="STRING" id="53463.SAMN05444389_10895"/>
<dbReference type="SUPFAM" id="SSF54909">
    <property type="entry name" value="Dimeric alpha+beta barrel"/>
    <property type="match status" value="2"/>
</dbReference>
<name>A0A1M7IF20_9RHOB</name>
<evidence type="ECO:0000313" key="1">
    <source>
        <dbReference type="EMBL" id="SHM39265.1"/>
    </source>
</evidence>
<dbReference type="RefSeq" id="WP_073067456.1">
    <property type="nucleotide sequence ID" value="NZ_FRCK01000008.1"/>
</dbReference>
<organism evidence="1 2">
    <name type="scientific">Paracoccus solventivorans</name>
    <dbReference type="NCBI Taxonomy" id="53463"/>
    <lineage>
        <taxon>Bacteria</taxon>
        <taxon>Pseudomonadati</taxon>
        <taxon>Pseudomonadota</taxon>
        <taxon>Alphaproteobacteria</taxon>
        <taxon>Rhodobacterales</taxon>
        <taxon>Paracoccaceae</taxon>
        <taxon>Paracoccus</taxon>
    </lineage>
</organism>
<accession>A0A1M7IF20</accession>
<evidence type="ECO:0000313" key="2">
    <source>
        <dbReference type="Proteomes" id="UP000184444"/>
    </source>
</evidence>
<sequence length="242" mass="27164">MTYYSGSVAAVPAANRNAYLEHVRRAWPLMREQGVTRMVETWGEDVPHGKRTDFYRAVQAQEGEVPVFSWMEWPDRATCDAAFQRMMADESFPERMGEVPFDGKRMIFGGFAPLTADGTDRGAGWFQGFLLAVPADKREAYASMAREAHEQMFAPNGCMGTFETWGEDVLRGKLTDMYRAVEAEDGEVVVFSWTAWPDRATCEAAGKAMEASMQGQEMPDMPFDGQRMIWGGFAPIFDSDRG</sequence>
<dbReference type="AlphaFoldDB" id="A0A1M7IF20"/>
<keyword evidence="2" id="KW-1185">Reference proteome</keyword>